<name>A0A699ZNJ2_HAELA</name>
<dbReference type="Proteomes" id="UP000485058">
    <property type="component" value="Unassembled WGS sequence"/>
</dbReference>
<accession>A0A699ZNJ2</accession>
<dbReference type="AlphaFoldDB" id="A0A699ZNJ2"/>
<feature type="non-terminal residue" evidence="1">
    <location>
        <position position="1"/>
    </location>
</feature>
<dbReference type="EMBL" id="BLLF01001613">
    <property type="protein sequence ID" value="GFH20314.1"/>
    <property type="molecule type" value="Genomic_DNA"/>
</dbReference>
<proteinExistence type="predicted"/>
<protein>
    <submittedName>
        <fullName evidence="1">Uncharacterized protein</fullName>
    </submittedName>
</protein>
<organism evidence="1 2">
    <name type="scientific">Haematococcus lacustris</name>
    <name type="common">Green alga</name>
    <name type="synonym">Haematococcus pluvialis</name>
    <dbReference type="NCBI Taxonomy" id="44745"/>
    <lineage>
        <taxon>Eukaryota</taxon>
        <taxon>Viridiplantae</taxon>
        <taxon>Chlorophyta</taxon>
        <taxon>core chlorophytes</taxon>
        <taxon>Chlorophyceae</taxon>
        <taxon>CS clade</taxon>
        <taxon>Chlamydomonadales</taxon>
        <taxon>Haematococcaceae</taxon>
        <taxon>Haematococcus</taxon>
    </lineage>
</organism>
<gene>
    <name evidence="1" type="ORF">HaLaN_17414</name>
</gene>
<evidence type="ECO:0000313" key="2">
    <source>
        <dbReference type="Proteomes" id="UP000485058"/>
    </source>
</evidence>
<keyword evidence="2" id="KW-1185">Reference proteome</keyword>
<reference evidence="1 2" key="1">
    <citation type="submission" date="2020-02" db="EMBL/GenBank/DDBJ databases">
        <title>Draft genome sequence of Haematococcus lacustris strain NIES-144.</title>
        <authorList>
            <person name="Morimoto D."/>
            <person name="Nakagawa S."/>
            <person name="Yoshida T."/>
            <person name="Sawayama S."/>
        </authorList>
    </citation>
    <scope>NUCLEOTIDE SEQUENCE [LARGE SCALE GENOMIC DNA]</scope>
    <source>
        <strain evidence="1 2">NIES-144</strain>
    </source>
</reference>
<evidence type="ECO:0000313" key="1">
    <source>
        <dbReference type="EMBL" id="GFH20314.1"/>
    </source>
</evidence>
<comment type="caution">
    <text evidence="1">The sequence shown here is derived from an EMBL/GenBank/DDBJ whole genome shotgun (WGS) entry which is preliminary data.</text>
</comment>
<sequence>MLEQGLREHAIGTNCVFSHVMVLDPSLRASAWLFWKKKHWNMHILAWTEPEVALGEHSARTHCIHDNALRLRCLVEVAPALLPDPHV</sequence>
<feature type="non-terminal residue" evidence="1">
    <location>
        <position position="87"/>
    </location>
</feature>